<dbReference type="Proteomes" id="UP000295371">
    <property type="component" value="Unassembled WGS sequence"/>
</dbReference>
<dbReference type="InterPro" id="IPR029063">
    <property type="entry name" value="SAM-dependent_MTases_sf"/>
</dbReference>
<evidence type="ECO:0000313" key="5">
    <source>
        <dbReference type="Proteomes" id="UP000295371"/>
    </source>
</evidence>
<dbReference type="PANTHER" id="PTHR43713:SF3">
    <property type="entry name" value="GLUTAMATE-1-SEMIALDEHYDE 2,1-AMINOMUTASE 1, CHLOROPLASTIC-RELATED"/>
    <property type="match status" value="1"/>
</dbReference>
<comment type="caution">
    <text evidence="4">The sequence shown here is derived from an EMBL/GenBank/DDBJ whole genome shotgun (WGS) entry which is preliminary data.</text>
</comment>
<dbReference type="Gene3D" id="6.20.50.110">
    <property type="entry name" value="Methyltransferase, zinc-binding domain"/>
    <property type="match status" value="1"/>
</dbReference>
<dbReference type="SUPFAM" id="SSF53383">
    <property type="entry name" value="PLP-dependent transferases"/>
    <property type="match status" value="1"/>
</dbReference>
<evidence type="ECO:0000256" key="1">
    <source>
        <dbReference type="ARBA" id="ARBA00001933"/>
    </source>
</evidence>
<dbReference type="EMBL" id="SOAW01000002">
    <property type="protein sequence ID" value="TDT31173.1"/>
    <property type="molecule type" value="Genomic_DNA"/>
</dbReference>
<dbReference type="PROSITE" id="PS00600">
    <property type="entry name" value="AA_TRANSFER_CLASS_3"/>
    <property type="match status" value="1"/>
</dbReference>
<dbReference type="AlphaFoldDB" id="A0A4R7J4D0"/>
<dbReference type="Gene3D" id="3.40.50.150">
    <property type="entry name" value="Vaccinia Virus protein VP39"/>
    <property type="match status" value="1"/>
</dbReference>
<dbReference type="Pfam" id="PF00202">
    <property type="entry name" value="Aminotran_3"/>
    <property type="match status" value="1"/>
</dbReference>
<feature type="domain" description="C-methyltransferase" evidence="3">
    <location>
        <begin position="221"/>
        <end position="368"/>
    </location>
</feature>
<dbReference type="Pfam" id="PF08484">
    <property type="entry name" value="Methyltransf_14"/>
    <property type="match status" value="1"/>
</dbReference>
<organism evidence="4 5">
    <name type="scientific">Naumannella halotolerans</name>
    <dbReference type="NCBI Taxonomy" id="993414"/>
    <lineage>
        <taxon>Bacteria</taxon>
        <taxon>Bacillati</taxon>
        <taxon>Actinomycetota</taxon>
        <taxon>Actinomycetes</taxon>
        <taxon>Propionibacteriales</taxon>
        <taxon>Propionibacteriaceae</taxon>
        <taxon>Naumannella</taxon>
    </lineage>
</organism>
<dbReference type="GO" id="GO:0008483">
    <property type="term" value="F:transaminase activity"/>
    <property type="evidence" value="ECO:0007669"/>
    <property type="project" value="UniProtKB-KW"/>
</dbReference>
<dbReference type="InterPro" id="IPR015421">
    <property type="entry name" value="PyrdxlP-dep_Trfase_major"/>
</dbReference>
<evidence type="ECO:0000313" key="4">
    <source>
        <dbReference type="EMBL" id="TDT31173.1"/>
    </source>
</evidence>
<evidence type="ECO:0000256" key="2">
    <source>
        <dbReference type="ARBA" id="ARBA00022898"/>
    </source>
</evidence>
<comment type="cofactor">
    <cofactor evidence="1">
        <name>pyridoxal 5'-phosphate</name>
        <dbReference type="ChEBI" id="CHEBI:597326"/>
    </cofactor>
</comment>
<dbReference type="Gene3D" id="3.40.640.10">
    <property type="entry name" value="Type I PLP-dependent aspartate aminotransferase-like (Major domain)"/>
    <property type="match status" value="1"/>
</dbReference>
<keyword evidence="4" id="KW-0808">Transferase</keyword>
<dbReference type="NCBIfam" id="NF004856">
    <property type="entry name" value="PRK06209.1"/>
    <property type="match status" value="1"/>
</dbReference>
<dbReference type="Gene3D" id="3.90.1150.10">
    <property type="entry name" value="Aspartate Aminotransferase, domain 1"/>
    <property type="match status" value="1"/>
</dbReference>
<reference evidence="4 5" key="1">
    <citation type="submission" date="2019-03" db="EMBL/GenBank/DDBJ databases">
        <title>Genomic Encyclopedia of Archaeal and Bacterial Type Strains, Phase II (KMG-II): from individual species to whole genera.</title>
        <authorList>
            <person name="Goeker M."/>
        </authorList>
    </citation>
    <scope>NUCLEOTIDE SEQUENCE [LARGE SCALE GENOMIC DNA]</scope>
    <source>
        <strain evidence="4 5">DSM 24323</strain>
    </source>
</reference>
<dbReference type="GO" id="GO:0030170">
    <property type="term" value="F:pyridoxal phosphate binding"/>
    <property type="evidence" value="ECO:0007669"/>
    <property type="project" value="InterPro"/>
</dbReference>
<sequence>MVESVKHARTGAGVTYDCRVCGTAGGATDVVLDLGAQPSAKDWPLPNDHSEELSWLAMWCCPHCGLAQLATDAPPAPEVIGVEPEALVAEASRLSAELVTEGLIGPGSSVTEFSSPHGGSWLPPLTALGLQATEGRAEVVIDSLGLMHEPDQASAVRERVAAVAPGGVLAVFFHSLGSIVAKRQWNDLRHGHYAYYSLTTLSSVFARSGMVAVDVLSSDLYGQSLLLVLRHGDDPRAGERSELLSTLLEVERQAGLNDPAVIREALSGMVVQTAGALRSYLVQAHRCGLVVYGYGAASRALTVFTRAGVGPELLPAIVDASPAKQGRVTPGSRIPIVPPSDMVRDQPHEILVLLPDLVPELVETYPELVGRFVAYDPGSPQVLHPDARVDRFDRSIAAQAALHDIVPGGAHTYARGSDQYPADKPSVLVRGRGALVWDLDNNCYVEYGSGLRSVTLGHTEPRVDAAVRKAIGDGINFSRPTARELRVAETFLELIPGAEMVKFAKNGSDVTTAAIKLARAATGKDKIAICDQSLFSVDDWFIAHTAMDAGIPAAVQREGIRFPFNDIAALERIFAEHHEELAAVIIQPATPTEEPAPGYLESIRGLCDRHDVVLIFDEIVTGFRWSPAGVQGLVGVVPDLACWAKGIGNGYPIAALTGKASVMDLGGLRTERRRVFSVSTTYGPETVGLAALEAVMKIYREEDPIGRMRNAGQQLKTRIDEVVTAADLREFVGVEGNPACLIYWTRDHLGIPSQSLRTVLMSELMSRGVLGQSLVTSTSHDCPMLIDHTVAAFEGAMTVYRRAVEDGEDTVLTGPPVAPALRAFAEPRRIIPGTRG</sequence>
<name>A0A4R7J4D0_9ACTN</name>
<dbReference type="InterPro" id="IPR015424">
    <property type="entry name" value="PyrdxlP-dep_Trfase"/>
</dbReference>
<keyword evidence="4" id="KW-0032">Aminotransferase</keyword>
<protein>
    <submittedName>
        <fullName evidence="4">Glutamate-1-semialdehyde aminotransferase</fullName>
    </submittedName>
</protein>
<dbReference type="InterPro" id="IPR049704">
    <property type="entry name" value="Aminotrans_3_PPA_site"/>
</dbReference>
<dbReference type="InterPro" id="IPR015422">
    <property type="entry name" value="PyrdxlP-dep_Trfase_small"/>
</dbReference>
<keyword evidence="2" id="KW-0663">Pyridoxal phosphate</keyword>
<keyword evidence="5" id="KW-1185">Reference proteome</keyword>
<proteinExistence type="predicted"/>
<gene>
    <name evidence="4" type="ORF">CLV29_2586</name>
</gene>
<dbReference type="OrthoDB" id="9815644at2"/>
<dbReference type="InterPro" id="IPR013691">
    <property type="entry name" value="MeTrfase_14"/>
</dbReference>
<evidence type="ECO:0000259" key="3">
    <source>
        <dbReference type="Pfam" id="PF08484"/>
    </source>
</evidence>
<dbReference type="SUPFAM" id="SSF53335">
    <property type="entry name" value="S-adenosyl-L-methionine-dependent methyltransferases"/>
    <property type="match status" value="1"/>
</dbReference>
<dbReference type="RefSeq" id="WP_133755479.1">
    <property type="nucleotide sequence ID" value="NZ_SOAW01000002.1"/>
</dbReference>
<accession>A0A4R7J4D0</accession>
<dbReference type="InterPro" id="IPR005814">
    <property type="entry name" value="Aminotrans_3"/>
</dbReference>
<dbReference type="InterPro" id="IPR038576">
    <property type="entry name" value="Methyltransf_Zn-bd_dom_put_sf"/>
</dbReference>
<dbReference type="PANTHER" id="PTHR43713">
    <property type="entry name" value="GLUTAMATE-1-SEMIALDEHYDE 2,1-AMINOMUTASE"/>
    <property type="match status" value="1"/>
</dbReference>
<dbReference type="Gene3D" id="3.40.50.720">
    <property type="entry name" value="NAD(P)-binding Rossmann-like Domain"/>
    <property type="match status" value="1"/>
</dbReference>